<dbReference type="EMBL" id="AM487707">
    <property type="protein sequence ID" value="CAN79853.1"/>
    <property type="molecule type" value="Genomic_DNA"/>
</dbReference>
<name>A5CA48_VITVI</name>
<evidence type="ECO:0000256" key="1">
    <source>
        <dbReference type="SAM" id="MobiDB-lite"/>
    </source>
</evidence>
<gene>
    <name evidence="2" type="ORF">VITISV_017272</name>
</gene>
<dbReference type="AlphaFoldDB" id="A5CA48"/>
<reference evidence="2" key="1">
    <citation type="journal article" date="2007" name="PLoS ONE">
        <title>The first genome sequence of an elite grapevine cultivar (Pinot noir Vitis vinifera L.): coping with a highly heterozygous genome.</title>
        <authorList>
            <person name="Velasco R."/>
            <person name="Zharkikh A."/>
            <person name="Troggio M."/>
            <person name="Cartwright D.A."/>
            <person name="Cestaro A."/>
            <person name="Pruss D."/>
            <person name="Pindo M."/>
            <person name="FitzGerald L.M."/>
            <person name="Vezzulli S."/>
            <person name="Reid J."/>
            <person name="Malacarne G."/>
            <person name="Iliev D."/>
            <person name="Coppola G."/>
            <person name="Wardell B."/>
            <person name="Micheletti D."/>
            <person name="Macalma T."/>
            <person name="Facci M."/>
            <person name="Mitchell J.T."/>
            <person name="Perazzolli M."/>
            <person name="Eldredge G."/>
            <person name="Gatto P."/>
            <person name="Oyzerski R."/>
            <person name="Moretto M."/>
            <person name="Gutin N."/>
            <person name="Stefanini M."/>
            <person name="Chen Y."/>
            <person name="Segala C."/>
            <person name="Davenport C."/>
            <person name="Dematte L."/>
            <person name="Mraz A."/>
            <person name="Battilana J."/>
            <person name="Stormo K."/>
            <person name="Costa F."/>
            <person name="Tao Q."/>
            <person name="Si-Ammour A."/>
            <person name="Harkins T."/>
            <person name="Lackey A."/>
            <person name="Perbost C."/>
            <person name="Taillon B."/>
            <person name="Stella A."/>
            <person name="Solovyev V."/>
            <person name="Fawcett J.A."/>
            <person name="Sterck L."/>
            <person name="Vandepoele K."/>
            <person name="Grando S.M."/>
            <person name="Toppo S."/>
            <person name="Moser C."/>
            <person name="Lanchbury J."/>
            <person name="Bogden R."/>
            <person name="Skolnick M."/>
            <person name="Sgaramella V."/>
            <person name="Bhatnagar S.K."/>
            <person name="Fontana P."/>
            <person name="Gutin A."/>
            <person name="Van de Peer Y."/>
            <person name="Salamini F."/>
            <person name="Viola R."/>
        </authorList>
    </citation>
    <scope>NUCLEOTIDE SEQUENCE</scope>
</reference>
<proteinExistence type="predicted"/>
<evidence type="ECO:0000313" key="2">
    <source>
        <dbReference type="EMBL" id="CAN79853.1"/>
    </source>
</evidence>
<organism evidence="2">
    <name type="scientific">Vitis vinifera</name>
    <name type="common">Grape</name>
    <dbReference type="NCBI Taxonomy" id="29760"/>
    <lineage>
        <taxon>Eukaryota</taxon>
        <taxon>Viridiplantae</taxon>
        <taxon>Streptophyta</taxon>
        <taxon>Embryophyta</taxon>
        <taxon>Tracheophyta</taxon>
        <taxon>Spermatophyta</taxon>
        <taxon>Magnoliopsida</taxon>
        <taxon>eudicotyledons</taxon>
        <taxon>Gunneridae</taxon>
        <taxon>Pentapetalae</taxon>
        <taxon>rosids</taxon>
        <taxon>Vitales</taxon>
        <taxon>Vitaceae</taxon>
        <taxon>Viteae</taxon>
        <taxon>Vitis</taxon>
    </lineage>
</organism>
<sequence>MTHGFLEACQKGGHAKRVVLLGPVHKWVDAIPRQPILSRVSTMLPAIHVPFAVSVPRQISPISTRLLEVAPMIIDRISDISIINPHIPSNAAAQIDRTKLDLPPPLGPVKRNNDFISTVLCTALPCATSNQYGDKPVIFIQLAPSRGRNKLREKNGKERAGKLGIGSGSELGCPQPQYRTGILMKSSRRSPGSEVPWGPLTRGTSVSPPS</sequence>
<protein>
    <submittedName>
        <fullName evidence="2">Uncharacterized protein</fullName>
    </submittedName>
</protein>
<accession>A5CA48</accession>
<feature type="region of interest" description="Disordered" evidence="1">
    <location>
        <begin position="150"/>
        <end position="210"/>
    </location>
</feature>
<feature type="compositionally biased region" description="Basic and acidic residues" evidence="1">
    <location>
        <begin position="150"/>
        <end position="161"/>
    </location>
</feature>